<keyword evidence="3" id="KW-1185">Reference proteome</keyword>
<sequence length="76" mass="7966">MMKTVLTLALAASLAAPAGAACIAEYKAKRDDPLELFYGTAQIDGPCTLEDAEAELRGALDREGLTLLKVLSVRGS</sequence>
<name>A0ABW7IB79_9RHOB</name>
<accession>A0ABW7IB79</accession>
<evidence type="ECO:0008006" key="4">
    <source>
        <dbReference type="Google" id="ProtNLM"/>
    </source>
</evidence>
<proteinExistence type="predicted"/>
<evidence type="ECO:0000256" key="1">
    <source>
        <dbReference type="SAM" id="SignalP"/>
    </source>
</evidence>
<evidence type="ECO:0000313" key="2">
    <source>
        <dbReference type="EMBL" id="MFH0254695.1"/>
    </source>
</evidence>
<dbReference type="Proteomes" id="UP001607157">
    <property type="component" value="Unassembled WGS sequence"/>
</dbReference>
<dbReference type="RefSeq" id="WP_377172092.1">
    <property type="nucleotide sequence ID" value="NZ_JBHTJC010000003.1"/>
</dbReference>
<feature type="signal peptide" evidence="1">
    <location>
        <begin position="1"/>
        <end position="20"/>
    </location>
</feature>
<organism evidence="2 3">
    <name type="scientific">Roseovarius aquimarinus</name>
    <dbReference type="NCBI Taxonomy" id="1229156"/>
    <lineage>
        <taxon>Bacteria</taxon>
        <taxon>Pseudomonadati</taxon>
        <taxon>Pseudomonadota</taxon>
        <taxon>Alphaproteobacteria</taxon>
        <taxon>Rhodobacterales</taxon>
        <taxon>Roseobacteraceae</taxon>
        <taxon>Roseovarius</taxon>
    </lineage>
</organism>
<dbReference type="PROSITE" id="PS51257">
    <property type="entry name" value="PROKAR_LIPOPROTEIN"/>
    <property type="match status" value="1"/>
</dbReference>
<feature type="chain" id="PRO_5047149263" description="BON domain-containing protein" evidence="1">
    <location>
        <begin position="21"/>
        <end position="76"/>
    </location>
</feature>
<reference evidence="2 3" key="1">
    <citation type="submission" date="2024-10" db="EMBL/GenBank/DDBJ databases">
        <authorList>
            <person name="Yang X.-N."/>
        </authorList>
    </citation>
    <scope>NUCLEOTIDE SEQUENCE [LARGE SCALE GENOMIC DNA]</scope>
    <source>
        <strain evidence="2 3">CAU 1059</strain>
    </source>
</reference>
<protein>
    <recommendedName>
        <fullName evidence="4">BON domain-containing protein</fullName>
    </recommendedName>
</protein>
<comment type="caution">
    <text evidence="2">The sequence shown here is derived from an EMBL/GenBank/DDBJ whole genome shotgun (WGS) entry which is preliminary data.</text>
</comment>
<keyword evidence="1" id="KW-0732">Signal</keyword>
<evidence type="ECO:0000313" key="3">
    <source>
        <dbReference type="Proteomes" id="UP001607157"/>
    </source>
</evidence>
<gene>
    <name evidence="2" type="ORF">ACGRVM_12390</name>
</gene>
<dbReference type="EMBL" id="JBIHMM010000003">
    <property type="protein sequence ID" value="MFH0254695.1"/>
    <property type="molecule type" value="Genomic_DNA"/>
</dbReference>